<keyword evidence="7" id="KW-1185">Reference proteome</keyword>
<dbReference type="InterPro" id="IPR050328">
    <property type="entry name" value="Dev_Immune_Receptor"/>
</dbReference>
<dbReference type="PROSITE" id="PS51257">
    <property type="entry name" value="PROKAR_LIPOPROTEIN"/>
    <property type="match status" value="1"/>
</dbReference>
<evidence type="ECO:0000313" key="7">
    <source>
        <dbReference type="Proteomes" id="UP001059596"/>
    </source>
</evidence>
<keyword evidence="4" id="KW-0472">Membrane</keyword>
<dbReference type="PROSITE" id="PS51450">
    <property type="entry name" value="LRR"/>
    <property type="match status" value="3"/>
</dbReference>
<evidence type="ECO:0000256" key="5">
    <source>
        <dbReference type="SAM" id="SignalP"/>
    </source>
</evidence>
<evidence type="ECO:0000256" key="1">
    <source>
        <dbReference type="ARBA" id="ARBA00022614"/>
    </source>
</evidence>
<keyword evidence="4" id="KW-0812">Transmembrane</keyword>
<dbReference type="PANTHER" id="PTHR24373:SF370">
    <property type="entry name" value="FISH-LIPS, ISOFORM E"/>
    <property type="match status" value="1"/>
</dbReference>
<gene>
    <name evidence="6" type="ORF">M5D96_005205</name>
</gene>
<dbReference type="PANTHER" id="PTHR24373">
    <property type="entry name" value="SLIT RELATED LEUCINE-RICH REPEAT NEURONAL PROTEIN"/>
    <property type="match status" value="1"/>
</dbReference>
<reference evidence="6" key="1">
    <citation type="journal article" date="2023" name="Genome Biol. Evol.">
        <title>Long-read-based Genome Assembly of Drosophila gunungcola Reveals Fewer Chemosensory Genes in Flower-breeding Species.</title>
        <authorList>
            <person name="Negi A."/>
            <person name="Liao B.Y."/>
            <person name="Yeh S.D."/>
        </authorList>
    </citation>
    <scope>NUCLEOTIDE SEQUENCE</scope>
    <source>
        <strain evidence="6">Sukarami</strain>
    </source>
</reference>
<dbReference type="SUPFAM" id="SSF52058">
    <property type="entry name" value="L domain-like"/>
    <property type="match status" value="1"/>
</dbReference>
<accession>A0A9Q0BQY7</accession>
<feature type="chain" id="PRO_5040282821" description="Insulin-like growth factor-binding protein complex acid labile subunit" evidence="5">
    <location>
        <begin position="24"/>
        <end position="564"/>
    </location>
</feature>
<evidence type="ECO:0000256" key="3">
    <source>
        <dbReference type="ARBA" id="ARBA00022737"/>
    </source>
</evidence>
<dbReference type="InterPro" id="IPR032675">
    <property type="entry name" value="LRR_dom_sf"/>
</dbReference>
<keyword evidence="4" id="KW-1133">Transmembrane helix</keyword>
<proteinExistence type="predicted"/>
<evidence type="ECO:0000256" key="2">
    <source>
        <dbReference type="ARBA" id="ARBA00022729"/>
    </source>
</evidence>
<dbReference type="Gene3D" id="3.80.10.10">
    <property type="entry name" value="Ribonuclease Inhibitor"/>
    <property type="match status" value="2"/>
</dbReference>
<organism evidence="6 7">
    <name type="scientific">Drosophila gunungcola</name>
    <name type="common">fruit fly</name>
    <dbReference type="NCBI Taxonomy" id="103775"/>
    <lineage>
        <taxon>Eukaryota</taxon>
        <taxon>Metazoa</taxon>
        <taxon>Ecdysozoa</taxon>
        <taxon>Arthropoda</taxon>
        <taxon>Hexapoda</taxon>
        <taxon>Insecta</taxon>
        <taxon>Pterygota</taxon>
        <taxon>Neoptera</taxon>
        <taxon>Endopterygota</taxon>
        <taxon>Diptera</taxon>
        <taxon>Brachycera</taxon>
        <taxon>Muscomorpha</taxon>
        <taxon>Ephydroidea</taxon>
        <taxon>Drosophilidae</taxon>
        <taxon>Drosophila</taxon>
        <taxon>Sophophora</taxon>
    </lineage>
</organism>
<evidence type="ECO:0000256" key="4">
    <source>
        <dbReference type="SAM" id="Phobius"/>
    </source>
</evidence>
<keyword evidence="2 5" id="KW-0732">Signal</keyword>
<sequence length="564" mass="63698">MNKTRRILDVILILILTISGCRANGGDIPLRCDEYDSMGFMDVNEAFCTVTGFTVTHSQNIVIKNIPPGNMVKFMKFYESTLLYMPFHLFETFPYLKTLDVSNTNILELTRNAFSAASNLTYLNLAYNNLTSIQTSVFIGANVLMRLDLSYNEISTLSVNAFCGLQTISQIFLTGNLLKELDSDIFKDNEYLEKVSFEGNLLTSIQPEIFRNMRRIKEVNLCNNQLVSIHPDTFADAASLENLVLSYNELKSFQLTEKNIVHQLHLDNNNLTSLTINATRFVRASHNQISELYLHQSMHIETLDLSANRLTSISNITNITYMLYLDVSYNPIGPLNISTFSQLKRLRGLNLRGTGIRELKFGMFSKQKYLEELDLSFNNLTSLNLDMFVPYLTNLKKFLIDGNGLTELRGNRTFSDAFPQLQKLGVSRNRFNCSYLHHLLISPSLAESVVLNIEPDSNLEETPHIRDVSCINHSQLPLNASFSAEESRQLDILGSHSKNLELHLAFMQVFAYVVGGLVLVGVVALIAPRYLKNRRSGRFDRSSIVFHSNATMEANLTLGSADIS</sequence>
<dbReference type="Proteomes" id="UP001059596">
    <property type="component" value="Unassembled WGS sequence"/>
</dbReference>
<dbReference type="Pfam" id="PF13855">
    <property type="entry name" value="LRR_8"/>
    <property type="match status" value="2"/>
</dbReference>
<comment type="caution">
    <text evidence="6">The sequence shown here is derived from an EMBL/GenBank/DDBJ whole genome shotgun (WGS) entry which is preliminary data.</text>
</comment>
<evidence type="ECO:0008006" key="8">
    <source>
        <dbReference type="Google" id="ProtNLM"/>
    </source>
</evidence>
<keyword evidence="1" id="KW-0433">Leucine-rich repeat</keyword>
<dbReference type="Pfam" id="PF13516">
    <property type="entry name" value="LRR_6"/>
    <property type="match status" value="1"/>
</dbReference>
<name>A0A9Q0BQY7_9MUSC</name>
<dbReference type="OrthoDB" id="6022531at2759"/>
<keyword evidence="3" id="KW-0677">Repeat</keyword>
<dbReference type="EMBL" id="JAMKOV010000003">
    <property type="protein sequence ID" value="KAI8040956.1"/>
    <property type="molecule type" value="Genomic_DNA"/>
</dbReference>
<dbReference type="AlphaFoldDB" id="A0A9Q0BQY7"/>
<dbReference type="SMART" id="SM00369">
    <property type="entry name" value="LRR_TYP"/>
    <property type="match status" value="9"/>
</dbReference>
<dbReference type="InterPro" id="IPR001611">
    <property type="entry name" value="Leu-rich_rpt"/>
</dbReference>
<evidence type="ECO:0000313" key="6">
    <source>
        <dbReference type="EMBL" id="KAI8040956.1"/>
    </source>
</evidence>
<feature type="signal peptide" evidence="5">
    <location>
        <begin position="1"/>
        <end position="23"/>
    </location>
</feature>
<protein>
    <recommendedName>
        <fullName evidence="8">Insulin-like growth factor-binding protein complex acid labile subunit</fullName>
    </recommendedName>
</protein>
<dbReference type="InterPro" id="IPR003591">
    <property type="entry name" value="Leu-rich_rpt_typical-subtyp"/>
</dbReference>
<feature type="transmembrane region" description="Helical" evidence="4">
    <location>
        <begin position="509"/>
        <end position="531"/>
    </location>
</feature>